<evidence type="ECO:0000313" key="3">
    <source>
        <dbReference type="RefSeq" id="XP_030383998.1"/>
    </source>
</evidence>
<accession>A0A6J2U8X2</accession>
<dbReference type="RefSeq" id="XP_030383998.1">
    <property type="nucleotide sequence ID" value="XM_030528138.1"/>
</dbReference>
<reference evidence="3" key="1">
    <citation type="submission" date="2025-08" db="UniProtKB">
        <authorList>
            <consortium name="RefSeq"/>
        </authorList>
    </citation>
    <scope>IDENTIFICATION</scope>
    <source>
        <strain evidence="3">11010-0011.00</strain>
        <tissue evidence="3">Whole body</tissue>
    </source>
</reference>
<evidence type="ECO:0000256" key="1">
    <source>
        <dbReference type="SAM" id="MobiDB-lite"/>
    </source>
</evidence>
<keyword evidence="2" id="KW-1185">Reference proteome</keyword>
<gene>
    <name evidence="3" type="primary">LOC115631412</name>
</gene>
<organism evidence="2 3">
    <name type="scientific">Drosophila lebanonensis</name>
    <name type="common">Fruit fly</name>
    <name type="synonym">Scaptodrosophila lebanonensis</name>
    <dbReference type="NCBI Taxonomy" id="7225"/>
    <lineage>
        <taxon>Eukaryota</taxon>
        <taxon>Metazoa</taxon>
        <taxon>Ecdysozoa</taxon>
        <taxon>Arthropoda</taxon>
        <taxon>Hexapoda</taxon>
        <taxon>Insecta</taxon>
        <taxon>Pterygota</taxon>
        <taxon>Neoptera</taxon>
        <taxon>Endopterygota</taxon>
        <taxon>Diptera</taxon>
        <taxon>Brachycera</taxon>
        <taxon>Muscomorpha</taxon>
        <taxon>Ephydroidea</taxon>
        <taxon>Drosophilidae</taxon>
        <taxon>Scaptodrosophila</taxon>
    </lineage>
</organism>
<dbReference type="GeneID" id="115631412"/>
<proteinExistence type="predicted"/>
<sequence>MRASVVPEWMTNEMARLTVKLERYKPAGRGYNRMQSIRLSKSVTHMLNNPLPNSVPSIPQDDSRGEQTATRTRGVLSRSESQWEEVYPTIKFSRQHSNESASSIDSDSKFTHYRNCSTRIT</sequence>
<protein>
    <submittedName>
        <fullName evidence="3">Uncharacterized protein LOC115631412</fullName>
    </submittedName>
</protein>
<evidence type="ECO:0000313" key="2">
    <source>
        <dbReference type="Proteomes" id="UP000504634"/>
    </source>
</evidence>
<name>A0A6J2U8X2_DROLE</name>
<dbReference type="Proteomes" id="UP000504634">
    <property type="component" value="Unplaced"/>
</dbReference>
<feature type="compositionally biased region" description="Polar residues" evidence="1">
    <location>
        <begin position="47"/>
        <end position="57"/>
    </location>
</feature>
<dbReference type="AlphaFoldDB" id="A0A6J2U8X2"/>
<dbReference type="OrthoDB" id="7942615at2759"/>
<feature type="region of interest" description="Disordered" evidence="1">
    <location>
        <begin position="47"/>
        <end position="80"/>
    </location>
</feature>